<dbReference type="PANTHER" id="PTHR10763:SF26">
    <property type="entry name" value="CELL DIVISION CONTROL PROTEIN 6 HOMOLOG"/>
    <property type="match status" value="1"/>
</dbReference>
<dbReference type="Gene3D" id="3.40.50.300">
    <property type="entry name" value="P-loop containing nucleotide triphosphate hydrolases"/>
    <property type="match status" value="1"/>
</dbReference>
<feature type="compositionally biased region" description="Low complexity" evidence="1">
    <location>
        <begin position="128"/>
        <end position="137"/>
    </location>
</feature>
<protein>
    <recommendedName>
        <fullName evidence="3">AAA+ ATPase domain-containing protein</fullName>
    </recommendedName>
</protein>
<dbReference type="InterPro" id="IPR050311">
    <property type="entry name" value="ORC1/CDC6"/>
</dbReference>
<dbReference type="GO" id="GO:0003688">
    <property type="term" value="F:DNA replication origin binding"/>
    <property type="evidence" value="ECO:0007669"/>
    <property type="project" value="TreeGrafter"/>
</dbReference>
<feature type="compositionally biased region" description="Low complexity" evidence="1">
    <location>
        <begin position="490"/>
        <end position="508"/>
    </location>
</feature>
<organism evidence="2">
    <name type="scientific">Trypanosoma vivax (strain Y486)</name>
    <dbReference type="NCBI Taxonomy" id="1055687"/>
    <lineage>
        <taxon>Eukaryota</taxon>
        <taxon>Discoba</taxon>
        <taxon>Euglenozoa</taxon>
        <taxon>Kinetoplastea</taxon>
        <taxon>Metakinetoplastina</taxon>
        <taxon>Trypanosomatida</taxon>
        <taxon>Trypanosomatidae</taxon>
        <taxon>Trypanosoma</taxon>
        <taxon>Duttonella</taxon>
    </lineage>
</organism>
<dbReference type="GO" id="GO:0005634">
    <property type="term" value="C:nucleus"/>
    <property type="evidence" value="ECO:0007669"/>
    <property type="project" value="TreeGrafter"/>
</dbReference>
<accession>G0U1S8</accession>
<feature type="region of interest" description="Disordered" evidence="1">
    <location>
        <begin position="376"/>
        <end position="416"/>
    </location>
</feature>
<feature type="region of interest" description="Disordered" evidence="1">
    <location>
        <begin position="476"/>
        <end position="508"/>
    </location>
</feature>
<dbReference type="AlphaFoldDB" id="G0U1S8"/>
<evidence type="ECO:0008006" key="3">
    <source>
        <dbReference type="Google" id="ProtNLM"/>
    </source>
</evidence>
<proteinExistence type="predicted"/>
<dbReference type="VEuPathDB" id="TriTrypDB:TvY486_0900500"/>
<sequence>MEQTPLFAREHEYDSVLRFIEERLLLLHCKSLFVYGACGSGKTSTVLRAVRRISHRTMTCDKNTVGTNTGSRNSSCSGRSSSADLPSMRAGKANRQRANKRERDYIDVEAFLEESAPTGTKEAQNCPSASSEGAESSGDPAVMFPYLFGKSRRVQCHYVNCADMSARQLASAISDTFRNFTLRPDAQTRTLISAVERIPQQVAALRRRGREALVRHQILAGEGAHVGLGDGSTPTAAAGSARSTAQTPLHVLVLDEVEYMHTAARGTLAALSELSVERASQLALVFISNVRELVHVPYMLLKELPFRAYSSEALEHIGARIVAGAELPRDGQDGVRFSPALLSFIARKALLESSGDARQVAVMCRRLVHTAQQELMEQKKKETLPKSRSSLGDAESPRRLSNQMSALSDCSSPTSPAATVTLAQGNQVLGGHAAVSKRVFEYVASMPEQMLYVLSCLVVLTLRQKRDSEVARVSIGGTTQTARRHRTETSASSSFFGPGSSEPGHSEPGTFTMRAVHRLYTSLMNRQRFPSMNAAGISSAVGGFADIGIISRPQRRGNEEVFSFNGTWSLDSMQAALLARGEALRQERIKCGLDAAENRFDEVLRELKNIVAL</sequence>
<evidence type="ECO:0000313" key="2">
    <source>
        <dbReference type="EMBL" id="CCC50227.1"/>
    </source>
</evidence>
<evidence type="ECO:0000256" key="1">
    <source>
        <dbReference type="SAM" id="MobiDB-lite"/>
    </source>
</evidence>
<feature type="region of interest" description="Disordered" evidence="1">
    <location>
        <begin position="61"/>
        <end position="101"/>
    </location>
</feature>
<feature type="compositionally biased region" description="Polar residues" evidence="1">
    <location>
        <begin position="399"/>
        <end position="416"/>
    </location>
</feature>
<dbReference type="EMBL" id="HE573025">
    <property type="protein sequence ID" value="CCC50227.1"/>
    <property type="molecule type" value="Genomic_DNA"/>
</dbReference>
<feature type="region of interest" description="Disordered" evidence="1">
    <location>
        <begin position="116"/>
        <end position="137"/>
    </location>
</feature>
<name>G0U1S8_TRYVY</name>
<feature type="compositionally biased region" description="Basic and acidic residues" evidence="1">
    <location>
        <begin position="376"/>
        <end position="385"/>
    </location>
</feature>
<dbReference type="GO" id="GO:0033314">
    <property type="term" value="P:mitotic DNA replication checkpoint signaling"/>
    <property type="evidence" value="ECO:0007669"/>
    <property type="project" value="TreeGrafter"/>
</dbReference>
<dbReference type="SUPFAM" id="SSF52540">
    <property type="entry name" value="P-loop containing nucleoside triphosphate hydrolases"/>
    <property type="match status" value="1"/>
</dbReference>
<feature type="compositionally biased region" description="Polar residues" evidence="1">
    <location>
        <begin position="117"/>
        <end position="127"/>
    </location>
</feature>
<dbReference type="InterPro" id="IPR027417">
    <property type="entry name" value="P-loop_NTPase"/>
</dbReference>
<dbReference type="Gene3D" id="1.10.8.60">
    <property type="match status" value="1"/>
</dbReference>
<dbReference type="GO" id="GO:0006270">
    <property type="term" value="P:DNA replication initiation"/>
    <property type="evidence" value="ECO:0007669"/>
    <property type="project" value="TreeGrafter"/>
</dbReference>
<dbReference type="PANTHER" id="PTHR10763">
    <property type="entry name" value="CELL DIVISION CONTROL PROTEIN 6-RELATED"/>
    <property type="match status" value="1"/>
</dbReference>
<gene>
    <name evidence="2" type="ORF">TVY486_0900500</name>
</gene>
<reference evidence="2" key="1">
    <citation type="journal article" date="2012" name="Proc. Natl. Acad. Sci. U.S.A.">
        <title>Antigenic diversity is generated by distinct evolutionary mechanisms in African trypanosome species.</title>
        <authorList>
            <person name="Jackson A.P."/>
            <person name="Berry A."/>
            <person name="Aslett M."/>
            <person name="Allison H.C."/>
            <person name="Burton P."/>
            <person name="Vavrova-Anderson J."/>
            <person name="Brown R."/>
            <person name="Browne H."/>
            <person name="Corton N."/>
            <person name="Hauser H."/>
            <person name="Gamble J."/>
            <person name="Gilderthorp R."/>
            <person name="Marcello L."/>
            <person name="McQuillan J."/>
            <person name="Otto T.D."/>
            <person name="Quail M.A."/>
            <person name="Sanders M.J."/>
            <person name="van Tonder A."/>
            <person name="Ginger M.L."/>
            <person name="Field M.C."/>
            <person name="Barry J.D."/>
            <person name="Hertz-Fowler C."/>
            <person name="Berriman M."/>
        </authorList>
    </citation>
    <scope>NUCLEOTIDE SEQUENCE</scope>
    <source>
        <strain evidence="2">Y486</strain>
    </source>
</reference>
<feature type="compositionally biased region" description="Low complexity" evidence="1">
    <location>
        <begin position="67"/>
        <end position="82"/>
    </location>
</feature>
<dbReference type="OMA" id="VECLADF"/>